<dbReference type="OrthoDB" id="5287793at2"/>
<evidence type="ECO:0000313" key="1">
    <source>
        <dbReference type="EMBL" id="GEK59909.1"/>
    </source>
</evidence>
<keyword evidence="2" id="KW-1185">Reference proteome</keyword>
<comment type="caution">
    <text evidence="1">The sequence shown here is derived from an EMBL/GenBank/DDBJ whole genome shotgun (WGS) entry which is preliminary data.</text>
</comment>
<gene>
    <name evidence="1" type="ORF">MHA01_28140</name>
</gene>
<name>A0A510Y978_MARHA</name>
<reference evidence="1 2" key="1">
    <citation type="submission" date="2019-07" db="EMBL/GenBank/DDBJ databases">
        <title>Whole genome shotgun sequence of Marinococcus halophilus NBRC 102359.</title>
        <authorList>
            <person name="Hosoyama A."/>
            <person name="Uohara A."/>
            <person name="Ohji S."/>
            <person name="Ichikawa N."/>
        </authorList>
    </citation>
    <scope>NUCLEOTIDE SEQUENCE [LARGE SCALE GENOMIC DNA]</scope>
    <source>
        <strain evidence="1 2">NBRC 102359</strain>
    </source>
</reference>
<proteinExistence type="predicted"/>
<dbReference type="RefSeq" id="WP_094908956.1">
    <property type="nucleotide sequence ID" value="NZ_BJUN01000022.1"/>
</dbReference>
<accession>A0A510Y978</accession>
<evidence type="ECO:0000313" key="2">
    <source>
        <dbReference type="Proteomes" id="UP000321051"/>
    </source>
</evidence>
<organism evidence="1 2">
    <name type="scientific">Marinococcus halophilus</name>
    <dbReference type="NCBI Taxonomy" id="1371"/>
    <lineage>
        <taxon>Bacteria</taxon>
        <taxon>Bacillati</taxon>
        <taxon>Bacillota</taxon>
        <taxon>Bacilli</taxon>
        <taxon>Bacillales</taxon>
        <taxon>Bacillaceae</taxon>
        <taxon>Marinococcus</taxon>
    </lineage>
</organism>
<dbReference type="AlphaFoldDB" id="A0A510Y978"/>
<protein>
    <recommendedName>
        <fullName evidence="3">Type II toxin-antitoxin system RelE/ParE family toxin</fullName>
    </recommendedName>
</protein>
<dbReference type="EMBL" id="BJUN01000022">
    <property type="protein sequence ID" value="GEK59909.1"/>
    <property type="molecule type" value="Genomic_DNA"/>
</dbReference>
<evidence type="ECO:0008006" key="3">
    <source>
        <dbReference type="Google" id="ProtNLM"/>
    </source>
</evidence>
<sequence length="129" mass="15242">MEEQYHRDWLAKDLPRIYRQLYQASAVSDPETAFHQLLQQLEQEIERLKRSPYQASKPLQHGRLAAQGYYACKWFSSPHIRGAKGAKPDMRLIYKYNEDHTCIYLKAVGFRHEPPPIYDEGEQRSDAFE</sequence>
<dbReference type="Proteomes" id="UP000321051">
    <property type="component" value="Unassembled WGS sequence"/>
</dbReference>